<dbReference type="SUPFAM" id="SSF53697">
    <property type="entry name" value="SIS domain"/>
    <property type="match status" value="1"/>
</dbReference>
<dbReference type="PANTHER" id="PTHR10937">
    <property type="entry name" value="GLUCOSAMINE--FRUCTOSE-6-PHOSPHATE AMINOTRANSFERASE, ISOMERIZING"/>
    <property type="match status" value="1"/>
</dbReference>
<keyword evidence="1" id="KW-0677">Repeat</keyword>
<dbReference type="InterPro" id="IPR001347">
    <property type="entry name" value="SIS_dom"/>
</dbReference>
<dbReference type="CDD" id="cd05008">
    <property type="entry name" value="SIS_GlmS_GlmD_1"/>
    <property type="match status" value="1"/>
</dbReference>
<dbReference type="InterPro" id="IPR046348">
    <property type="entry name" value="SIS_dom_sf"/>
</dbReference>
<dbReference type="InterPro" id="IPR035490">
    <property type="entry name" value="GlmS/FrlB_SIS"/>
</dbReference>
<proteinExistence type="predicted"/>
<sequence length="345" mass="37000">MSTNLGEIMQSEIAEIPSVFQKLSDQIPNIRKAVDSLSLTNIDSVILVARGTSDNAALFLKYLIETKIGIPCGLASPSVVTIYKSKLRFTNCLVIGISQSGQSPDIVSYTKAAKAAGAKSISFTNDPESPLAKSTDLHLYLEAGAEKAVAATKSYSAELLLSYIFVTIWAKQSINLTSLISASNDAVSKLSKVSEIVNSFDYKSGITTMGRGFAYANAQECALKIQETLKVPISSFSSADYLHGPISCLTENSRVIFLAPSGIAHESMDKTVNRIREITKHIYWIGNGFTTISGEEIIGGSTGLSEQESVIVDSIVLQQFAMTLSIKNNLNPDAPAGLLKVTQTI</sequence>
<dbReference type="GO" id="GO:0097367">
    <property type="term" value="F:carbohydrate derivative binding"/>
    <property type="evidence" value="ECO:0007669"/>
    <property type="project" value="InterPro"/>
</dbReference>
<organism evidence="3">
    <name type="scientific">freshwater metagenome</name>
    <dbReference type="NCBI Taxonomy" id="449393"/>
    <lineage>
        <taxon>unclassified sequences</taxon>
        <taxon>metagenomes</taxon>
        <taxon>ecological metagenomes</taxon>
    </lineage>
</organism>
<protein>
    <submittedName>
        <fullName evidence="3">Unannotated protein</fullName>
    </submittedName>
</protein>
<dbReference type="InterPro" id="IPR035466">
    <property type="entry name" value="GlmS/AgaS_SIS"/>
</dbReference>
<evidence type="ECO:0000259" key="2">
    <source>
        <dbReference type="PROSITE" id="PS51464"/>
    </source>
</evidence>
<dbReference type="GO" id="GO:1901135">
    <property type="term" value="P:carbohydrate derivative metabolic process"/>
    <property type="evidence" value="ECO:0007669"/>
    <property type="project" value="InterPro"/>
</dbReference>
<dbReference type="CDD" id="cd05009">
    <property type="entry name" value="SIS_GlmS_GlmD_2"/>
    <property type="match status" value="1"/>
</dbReference>
<reference evidence="3" key="1">
    <citation type="submission" date="2020-05" db="EMBL/GenBank/DDBJ databases">
        <authorList>
            <person name="Chiriac C."/>
            <person name="Salcher M."/>
            <person name="Ghai R."/>
            <person name="Kavagutti S V."/>
        </authorList>
    </citation>
    <scope>NUCLEOTIDE SEQUENCE</scope>
</reference>
<feature type="domain" description="SIS" evidence="2">
    <location>
        <begin position="33"/>
        <end position="175"/>
    </location>
</feature>
<dbReference type="PROSITE" id="PS51464">
    <property type="entry name" value="SIS"/>
    <property type="match status" value="1"/>
</dbReference>
<dbReference type="EMBL" id="CAEZTV010000046">
    <property type="protein sequence ID" value="CAB4578947.1"/>
    <property type="molecule type" value="Genomic_DNA"/>
</dbReference>
<dbReference type="Gene3D" id="3.40.50.10490">
    <property type="entry name" value="Glucose-6-phosphate isomerase like protein, domain 1"/>
    <property type="match status" value="2"/>
</dbReference>
<accession>A0A6J6ESI9</accession>
<name>A0A6J6ESI9_9ZZZZ</name>
<dbReference type="AlphaFoldDB" id="A0A6J6ESI9"/>
<dbReference type="Pfam" id="PF01380">
    <property type="entry name" value="SIS"/>
    <property type="match status" value="1"/>
</dbReference>
<evidence type="ECO:0000256" key="1">
    <source>
        <dbReference type="ARBA" id="ARBA00022737"/>
    </source>
</evidence>
<gene>
    <name evidence="3" type="ORF">UFOPK1747_00425</name>
</gene>
<evidence type="ECO:0000313" key="3">
    <source>
        <dbReference type="EMBL" id="CAB4578947.1"/>
    </source>
</evidence>
<dbReference type="PANTHER" id="PTHR10937:SF8">
    <property type="entry name" value="AMINOTRANSFERASE-RELATED"/>
    <property type="match status" value="1"/>
</dbReference>